<accession>A0AAX4JCW4</accession>
<dbReference type="GeneID" id="90541661"/>
<dbReference type="RefSeq" id="XP_065329990.1">
    <property type="nucleotide sequence ID" value="XM_065473918.1"/>
</dbReference>
<dbReference type="EMBL" id="CP142731">
    <property type="protein sequence ID" value="WUR03845.1"/>
    <property type="molecule type" value="Genomic_DNA"/>
</dbReference>
<organism evidence="1 2">
    <name type="scientific">Vairimorpha necatrix</name>
    <dbReference type="NCBI Taxonomy" id="6039"/>
    <lineage>
        <taxon>Eukaryota</taxon>
        <taxon>Fungi</taxon>
        <taxon>Fungi incertae sedis</taxon>
        <taxon>Microsporidia</taxon>
        <taxon>Nosematidae</taxon>
        <taxon>Vairimorpha</taxon>
    </lineage>
</organism>
<sequence length="263" mass="31530">MFLVCTLFIYNTHQSIGINETETKSKLQIVGMKIQSSFSQNPVVIREKLNQEQTNIIKNQVEECCLLFFQKIHKFPMTKFIEEETDEISRTLFNLVLDNINFPIKNKTKDVLKVYREYTINKRDVKFRLYYKLLRNNYPNKNYSIKEKENFKFTESLAEHTRKMFATLLCINFNVQNLSPNAIRLYIDKYMKIKMGTKLNYQVKKVFDLEEYFSIYKNILYGILEHNSMINFERFNQYKKSIYDDGKVKNITKDSLFILPLLL</sequence>
<gene>
    <name evidence="1" type="ORF">VNE69_06164</name>
</gene>
<dbReference type="KEGG" id="vnx:VNE69_06164"/>
<reference evidence="1" key="1">
    <citation type="journal article" date="2024" name="BMC Genomics">
        <title>Functional annotation of a divergent genome using sequence and structure-based similarity.</title>
        <authorList>
            <person name="Svedberg D."/>
            <person name="Winiger R.R."/>
            <person name="Berg A."/>
            <person name="Sharma H."/>
            <person name="Tellgren-Roth C."/>
            <person name="Debrunner-Vossbrinck B.A."/>
            <person name="Vossbrinck C.R."/>
            <person name="Barandun J."/>
        </authorList>
    </citation>
    <scope>NUCLEOTIDE SEQUENCE</scope>
    <source>
        <strain evidence="1">Illinois isolate</strain>
    </source>
</reference>
<evidence type="ECO:0000313" key="1">
    <source>
        <dbReference type="EMBL" id="WUR03845.1"/>
    </source>
</evidence>
<dbReference type="AlphaFoldDB" id="A0AAX4JCW4"/>
<keyword evidence="2" id="KW-1185">Reference proteome</keyword>
<protein>
    <submittedName>
        <fullName evidence="1">Uncharacterized protein</fullName>
    </submittedName>
</protein>
<name>A0AAX4JCW4_9MICR</name>
<dbReference type="Proteomes" id="UP001334084">
    <property type="component" value="Chromosome 6"/>
</dbReference>
<evidence type="ECO:0000313" key="2">
    <source>
        <dbReference type="Proteomes" id="UP001334084"/>
    </source>
</evidence>
<proteinExistence type="predicted"/>